<evidence type="ECO:0000313" key="3">
    <source>
        <dbReference type="Proteomes" id="UP000053477"/>
    </source>
</evidence>
<reference evidence="2 3" key="1">
    <citation type="submission" date="2015-04" db="EMBL/GenBank/DDBJ databases">
        <title>Complete genome sequence of Schizopora paradoxa KUC8140, a cosmopolitan wood degrader in East Asia.</title>
        <authorList>
            <consortium name="DOE Joint Genome Institute"/>
            <person name="Min B."/>
            <person name="Park H."/>
            <person name="Jang Y."/>
            <person name="Kim J.-J."/>
            <person name="Kim K.H."/>
            <person name="Pangilinan J."/>
            <person name="Lipzen A."/>
            <person name="Riley R."/>
            <person name="Grigoriev I.V."/>
            <person name="Spatafora J.W."/>
            <person name="Choi I.-G."/>
        </authorList>
    </citation>
    <scope>NUCLEOTIDE SEQUENCE [LARGE SCALE GENOMIC DNA]</scope>
    <source>
        <strain evidence="2 3">KUC8140</strain>
    </source>
</reference>
<dbReference type="InParanoid" id="A0A0H2RV73"/>
<sequence>MLSLPSETLHSIFENLIKSVVPEEYLSTAIALSHVCRSFRQVAVHCPELWTCLKRKSSCIELDAVETCIERSRDRPLDVAFSLHPHSTLGQDYLPSTMAGDTVVQALLSTNKRWRRCTIYLCGEEPSSCDATDDKLVPFHFQTTSSGVDAPILEHLSFLAHPSLTRLIANGPRKLDEFSPISNWVIPNLRSVTIQNALSSSIPSKFRAQLTDLEVRVVGPDVNVHSRICDILEFGIGTTSVSTLRLSFNGCRFNPAAYPRPKAGMFSSVRSLYIEILNCIQPGPYDNLSTLRRSFSGFGLRMKGVVELRITFDVGNSGEENNLIRWRGLISTLHSLLHAGRYTVLEILDVTILGRNQQENANSSHDEQENIPVVLLPHCCIPSIKNLRIETALDLSIVGDVGDTSISDSEDLELLFIKREEVLRPISLETVTLTVSKVKGFVPWVRQLVSKMRETSCWNRFSKLTMVRNGEQEVIPRDDVELWCDDAINS</sequence>
<dbReference type="AlphaFoldDB" id="A0A0H2RV73"/>
<accession>A0A0H2RV73</accession>
<evidence type="ECO:0000259" key="1">
    <source>
        <dbReference type="Pfam" id="PF12937"/>
    </source>
</evidence>
<keyword evidence="3" id="KW-1185">Reference proteome</keyword>
<gene>
    <name evidence="2" type="ORF">SCHPADRAFT_263183</name>
</gene>
<dbReference type="Gene3D" id="1.20.1280.50">
    <property type="match status" value="1"/>
</dbReference>
<organism evidence="2 3">
    <name type="scientific">Schizopora paradoxa</name>
    <dbReference type="NCBI Taxonomy" id="27342"/>
    <lineage>
        <taxon>Eukaryota</taxon>
        <taxon>Fungi</taxon>
        <taxon>Dikarya</taxon>
        <taxon>Basidiomycota</taxon>
        <taxon>Agaricomycotina</taxon>
        <taxon>Agaricomycetes</taxon>
        <taxon>Hymenochaetales</taxon>
        <taxon>Schizoporaceae</taxon>
        <taxon>Schizopora</taxon>
    </lineage>
</organism>
<dbReference type="Proteomes" id="UP000053477">
    <property type="component" value="Unassembled WGS sequence"/>
</dbReference>
<feature type="domain" description="F-box" evidence="1">
    <location>
        <begin position="2"/>
        <end position="53"/>
    </location>
</feature>
<dbReference type="EMBL" id="KQ085929">
    <property type="protein sequence ID" value="KLO15477.1"/>
    <property type="molecule type" value="Genomic_DNA"/>
</dbReference>
<evidence type="ECO:0000313" key="2">
    <source>
        <dbReference type="EMBL" id="KLO15477.1"/>
    </source>
</evidence>
<dbReference type="Pfam" id="PF12937">
    <property type="entry name" value="F-box-like"/>
    <property type="match status" value="1"/>
</dbReference>
<proteinExistence type="predicted"/>
<name>A0A0H2RV73_9AGAM</name>
<dbReference type="OrthoDB" id="3224747at2759"/>
<dbReference type="InterPro" id="IPR001810">
    <property type="entry name" value="F-box_dom"/>
</dbReference>
<protein>
    <recommendedName>
        <fullName evidence="1">F-box domain-containing protein</fullName>
    </recommendedName>
</protein>